<evidence type="ECO:0000313" key="1">
    <source>
        <dbReference type="EMBL" id="BCJ99015.1"/>
    </source>
</evidence>
<dbReference type="PANTHER" id="PTHR43649:SF12">
    <property type="entry name" value="DIACETYLCHITOBIOSE BINDING PROTEIN DASA"/>
    <property type="match status" value="1"/>
</dbReference>
<dbReference type="PANTHER" id="PTHR43649">
    <property type="entry name" value="ARABINOSE-BINDING PROTEIN-RELATED"/>
    <property type="match status" value="1"/>
</dbReference>
<organism evidence="1 2">
    <name type="scientific">Anaerocolumna chitinilytica</name>
    <dbReference type="NCBI Taxonomy" id="1727145"/>
    <lineage>
        <taxon>Bacteria</taxon>
        <taxon>Bacillati</taxon>
        <taxon>Bacillota</taxon>
        <taxon>Clostridia</taxon>
        <taxon>Lachnospirales</taxon>
        <taxon>Lachnospiraceae</taxon>
        <taxon>Anaerocolumna</taxon>
    </lineage>
</organism>
<reference evidence="1 2" key="1">
    <citation type="submission" date="2020-08" db="EMBL/GenBank/DDBJ databases">
        <title>Draft genome sequencing of an Anaerocolumna strain isolated from anoxic soil subjected to BSD treatment.</title>
        <authorList>
            <person name="Uek A."/>
            <person name="Tonouchi A."/>
        </authorList>
    </citation>
    <scope>NUCLEOTIDE SEQUENCE [LARGE SCALE GENOMIC DNA]</scope>
    <source>
        <strain evidence="1 2">CTTW</strain>
    </source>
</reference>
<protein>
    <submittedName>
        <fullName evidence="1">ABC transporter substrate-binding protein</fullName>
    </submittedName>
</protein>
<dbReference type="SUPFAM" id="SSF53850">
    <property type="entry name" value="Periplasmic binding protein-like II"/>
    <property type="match status" value="1"/>
</dbReference>
<dbReference type="RefSeq" id="WP_185259298.1">
    <property type="nucleotide sequence ID" value="NZ_AP023368.1"/>
</dbReference>
<keyword evidence="2" id="KW-1185">Reference proteome</keyword>
<evidence type="ECO:0000313" key="2">
    <source>
        <dbReference type="Proteomes" id="UP000515703"/>
    </source>
</evidence>
<dbReference type="InterPro" id="IPR006059">
    <property type="entry name" value="SBP"/>
</dbReference>
<dbReference type="AlphaFoldDB" id="A0A7I8DPL7"/>
<dbReference type="InterPro" id="IPR050490">
    <property type="entry name" value="Bact_solute-bd_prot1"/>
</dbReference>
<proteinExistence type="predicted"/>
<dbReference type="Gene3D" id="3.40.190.10">
    <property type="entry name" value="Periplasmic binding protein-like II"/>
    <property type="match status" value="1"/>
</dbReference>
<accession>A0A7I8DPL7</accession>
<sequence>MKMFRVNVLLSLGVLIILFLLISDYSRNSLKQTETVSQANERKVLRILSPYDTTASCKMLQDIATQYSYIENNPKVEIDFISKNDFKKEICMNLDQNRLADLIICDNSVMPALINLNVLRDLSDYIEETSKGPHYFLGQWNNTRSDGKYYGIPFTCDPYVLIWNKDLFAKSDVAVPRTWEDLKTAARKVQKVGIYGLGIGARQPEEITALFMQLLYSTGGSIREINGDGGMKVFELLNFLKTNKLLPVQCINWNQPDLTDKFMDGEVAMMINNLSALSVIKNSNVDFQVGVDAVPFDKKENYMFHGKNIGISITADYAESIKFLDYVTDKNIVSKIAEATETIPVQMDVNYNYKNDGFVLDKEFIQKQKEHGIAKSSLNSWFDISTAISDGIYQIISQTDPSLREIADQMQDKVRIAIIEN</sequence>
<gene>
    <name evidence="1" type="ORF">bsdcttw_20560</name>
</gene>
<dbReference type="Proteomes" id="UP000515703">
    <property type="component" value="Chromosome"/>
</dbReference>
<dbReference type="EMBL" id="AP023368">
    <property type="protein sequence ID" value="BCJ99015.1"/>
    <property type="molecule type" value="Genomic_DNA"/>
</dbReference>
<dbReference type="KEGG" id="acht:bsdcttw_20560"/>
<dbReference type="Pfam" id="PF13416">
    <property type="entry name" value="SBP_bac_8"/>
    <property type="match status" value="1"/>
</dbReference>
<name>A0A7I8DPL7_9FIRM</name>
<reference evidence="1 2" key="2">
    <citation type="submission" date="2020-08" db="EMBL/GenBank/DDBJ databases">
        <authorList>
            <person name="Ueki A."/>
            <person name="Tonouchi A."/>
        </authorList>
    </citation>
    <scope>NUCLEOTIDE SEQUENCE [LARGE SCALE GENOMIC DNA]</scope>
    <source>
        <strain evidence="1 2">CTTW</strain>
    </source>
</reference>